<dbReference type="CDD" id="cd03568">
    <property type="entry name" value="VHS_STAM"/>
    <property type="match status" value="1"/>
</dbReference>
<accession>A0AAD5PR83</accession>
<feature type="compositionally biased region" description="Polar residues" evidence="8">
    <location>
        <begin position="1"/>
        <end position="10"/>
    </location>
</feature>
<dbReference type="Gene3D" id="1.25.40.90">
    <property type="match status" value="1"/>
</dbReference>
<dbReference type="InterPro" id="IPR002014">
    <property type="entry name" value="VHS_dom"/>
</dbReference>
<dbReference type="GO" id="GO:0043130">
    <property type="term" value="F:ubiquitin binding"/>
    <property type="evidence" value="ECO:0007669"/>
    <property type="project" value="InterPro"/>
</dbReference>
<evidence type="ECO:0000256" key="3">
    <source>
        <dbReference type="ARBA" id="ARBA00022443"/>
    </source>
</evidence>
<dbReference type="Gene3D" id="1.20.5.1940">
    <property type="match status" value="1"/>
</dbReference>
<evidence type="ECO:0000256" key="5">
    <source>
        <dbReference type="ARBA" id="ARBA00022753"/>
    </source>
</evidence>
<dbReference type="InterPro" id="IPR003903">
    <property type="entry name" value="UIM_dom"/>
</dbReference>
<dbReference type="Pfam" id="PF02809">
    <property type="entry name" value="UIM"/>
    <property type="match status" value="1"/>
</dbReference>
<dbReference type="CDD" id="cd11820">
    <property type="entry name" value="SH3_STAM"/>
    <property type="match status" value="1"/>
</dbReference>
<dbReference type="GO" id="GO:0043328">
    <property type="term" value="P:protein transport to vacuole involved in ubiquitin-dependent protein catabolic process via the multivesicular body sorting pathway"/>
    <property type="evidence" value="ECO:0007669"/>
    <property type="project" value="TreeGrafter"/>
</dbReference>
<dbReference type="Pfam" id="PF00790">
    <property type="entry name" value="VHS"/>
    <property type="match status" value="1"/>
</dbReference>
<gene>
    <name evidence="11" type="ORF">GHT06_020110</name>
</gene>
<feature type="region of interest" description="Disordered" evidence="8">
    <location>
        <begin position="1"/>
        <end position="21"/>
    </location>
</feature>
<dbReference type="GO" id="GO:0035091">
    <property type="term" value="F:phosphatidylinositol binding"/>
    <property type="evidence" value="ECO:0007669"/>
    <property type="project" value="InterPro"/>
</dbReference>
<dbReference type="SMART" id="SM00326">
    <property type="entry name" value="SH3"/>
    <property type="match status" value="1"/>
</dbReference>
<dbReference type="PANTHER" id="PTHR45929">
    <property type="entry name" value="JAK PATHWAY SIGNAL TRANSDUCTION ADAPTOR MOLECULE"/>
    <property type="match status" value="1"/>
</dbReference>
<dbReference type="EMBL" id="WJBH02000008">
    <property type="protein sequence ID" value="KAI9554833.1"/>
    <property type="molecule type" value="Genomic_DNA"/>
</dbReference>
<dbReference type="InterPro" id="IPR001452">
    <property type="entry name" value="SH3_domain"/>
</dbReference>
<dbReference type="Pfam" id="PF00018">
    <property type="entry name" value="SH3_1"/>
    <property type="match status" value="1"/>
</dbReference>
<feature type="domain" description="VHS" evidence="10">
    <location>
        <begin position="17"/>
        <end position="146"/>
    </location>
</feature>
<sequence length="481" mass="52951">MGIFSGSSPFDQDVEKATDEKNMGDNWETILDVCDKVKAITTGPKDCLRAIIKRLYHQNPHVAKQAVILLDACVSNCNKPFHLELASRDSEQELYKLIKNKLHPQVASQLKQCLKKWAEGDFKTDSQLSLIPALYNRLRQEGSDFTGTSDPVKKVVTHNSDVAAKEEEDIAKAIALSLKEAEVTTKVSSSLYPSMATAAPISPVKERRKVRALYDFEAAEDNELTFKAGEIIHVIDDSDPNWWKGSNQRGEGLFPANFVSTDLDAEPEITVARETSKRVQFNEQVVVATLEETASSEAEIEIDEAKIDRMLHALHEADPTGERNDPEELKVLEDQCGAMGPLIDAELEKLDRRHAHLTKLGSHLIESLDMYRSLMREMPAAPQPHGNITMGMPGPGYQYTGISVGSTVQPGGAMHTTGAMKYPFPQPQAPPQSPSLAPFAPPGSHPAPFPPNQVPNPMPYGVVNMGQQPFVNPYSGHPPNF</sequence>
<dbReference type="SUPFAM" id="SSF50044">
    <property type="entry name" value="SH3-domain"/>
    <property type="match status" value="1"/>
</dbReference>
<evidence type="ECO:0000256" key="7">
    <source>
        <dbReference type="PROSITE-ProRule" id="PRU00192"/>
    </source>
</evidence>
<dbReference type="Proteomes" id="UP000820818">
    <property type="component" value="Linkage Group LG8"/>
</dbReference>
<dbReference type="SMART" id="SM00288">
    <property type="entry name" value="VHS"/>
    <property type="match status" value="1"/>
</dbReference>
<keyword evidence="4" id="KW-0813">Transport</keyword>
<evidence type="ECO:0000256" key="8">
    <source>
        <dbReference type="SAM" id="MobiDB-lite"/>
    </source>
</evidence>
<dbReference type="PROSITE" id="PS50002">
    <property type="entry name" value="SH3"/>
    <property type="match status" value="1"/>
</dbReference>
<keyword evidence="5" id="KW-0967">Endosome</keyword>
<dbReference type="SUPFAM" id="SSF48464">
    <property type="entry name" value="ENTH/VHS domain"/>
    <property type="match status" value="1"/>
</dbReference>
<feature type="compositionally biased region" description="Pro residues" evidence="8">
    <location>
        <begin position="424"/>
        <end position="449"/>
    </location>
</feature>
<evidence type="ECO:0000259" key="10">
    <source>
        <dbReference type="PROSITE" id="PS50179"/>
    </source>
</evidence>
<evidence type="ECO:0000259" key="9">
    <source>
        <dbReference type="PROSITE" id="PS50002"/>
    </source>
</evidence>
<evidence type="ECO:0000313" key="12">
    <source>
        <dbReference type="Proteomes" id="UP000820818"/>
    </source>
</evidence>
<dbReference type="FunFam" id="1.25.40.90:FF:000009">
    <property type="entry name" value="Putative signal transducing adapter molecule 1"/>
    <property type="match status" value="1"/>
</dbReference>
<evidence type="ECO:0000256" key="1">
    <source>
        <dbReference type="ARBA" id="ARBA00004177"/>
    </source>
</evidence>
<comment type="similarity">
    <text evidence="2">Belongs to the STAM family.</text>
</comment>
<dbReference type="InterPro" id="IPR036028">
    <property type="entry name" value="SH3-like_dom_sf"/>
</dbReference>
<dbReference type="PANTHER" id="PTHR45929:SF3">
    <property type="entry name" value="JAK PATHWAY SIGNAL TRANSDUCTION ADAPTOR MOLECULE"/>
    <property type="match status" value="1"/>
</dbReference>
<dbReference type="GO" id="GO:0033565">
    <property type="term" value="C:ESCRT-0 complex"/>
    <property type="evidence" value="ECO:0007669"/>
    <property type="project" value="UniProtKB-ARBA"/>
</dbReference>
<dbReference type="InterPro" id="IPR050670">
    <property type="entry name" value="STAM"/>
</dbReference>
<comment type="caution">
    <text evidence="11">The sequence shown here is derived from an EMBL/GenBank/DDBJ whole genome shotgun (WGS) entry which is preliminary data.</text>
</comment>
<comment type="subcellular location">
    <subcellularLocation>
        <location evidence="1">Endosome</location>
    </subcellularLocation>
</comment>
<reference evidence="11 12" key="1">
    <citation type="submission" date="2022-05" db="EMBL/GenBank/DDBJ databases">
        <title>A multi-omics perspective on studying reproductive biology in Daphnia sinensis.</title>
        <authorList>
            <person name="Jia J."/>
        </authorList>
    </citation>
    <scope>NUCLEOTIDE SEQUENCE [LARGE SCALE GENOMIC DNA]</scope>
    <source>
        <strain evidence="11 12">WSL</strain>
    </source>
</reference>
<dbReference type="PROSITE" id="PS50179">
    <property type="entry name" value="VHS"/>
    <property type="match status" value="1"/>
</dbReference>
<evidence type="ECO:0000256" key="6">
    <source>
        <dbReference type="ARBA" id="ARBA00022927"/>
    </source>
</evidence>
<dbReference type="AlphaFoldDB" id="A0AAD5PR83"/>
<evidence type="ECO:0000313" key="11">
    <source>
        <dbReference type="EMBL" id="KAI9554833.1"/>
    </source>
</evidence>
<proteinExistence type="inferred from homology"/>
<keyword evidence="12" id="KW-1185">Reference proteome</keyword>
<evidence type="ECO:0000256" key="4">
    <source>
        <dbReference type="ARBA" id="ARBA00022448"/>
    </source>
</evidence>
<name>A0AAD5PR83_9CRUS</name>
<keyword evidence="3 7" id="KW-0728">SH3 domain</keyword>
<dbReference type="Gene3D" id="2.30.30.40">
    <property type="entry name" value="SH3 Domains"/>
    <property type="match status" value="1"/>
</dbReference>
<keyword evidence="6" id="KW-0653">Protein transport</keyword>
<feature type="domain" description="SH3" evidence="9">
    <location>
        <begin position="205"/>
        <end position="264"/>
    </location>
</feature>
<dbReference type="FunFam" id="2.30.30.40:FF:000072">
    <property type="entry name" value="Unconventional Myosin IB"/>
    <property type="match status" value="1"/>
</dbReference>
<evidence type="ECO:0000256" key="2">
    <source>
        <dbReference type="ARBA" id="ARBA00009666"/>
    </source>
</evidence>
<feature type="region of interest" description="Disordered" evidence="8">
    <location>
        <begin position="417"/>
        <end position="449"/>
    </location>
</feature>
<evidence type="ECO:0008006" key="13">
    <source>
        <dbReference type="Google" id="ProtNLM"/>
    </source>
</evidence>
<organism evidence="11 12">
    <name type="scientific">Daphnia sinensis</name>
    <dbReference type="NCBI Taxonomy" id="1820382"/>
    <lineage>
        <taxon>Eukaryota</taxon>
        <taxon>Metazoa</taxon>
        <taxon>Ecdysozoa</taxon>
        <taxon>Arthropoda</taxon>
        <taxon>Crustacea</taxon>
        <taxon>Branchiopoda</taxon>
        <taxon>Diplostraca</taxon>
        <taxon>Cladocera</taxon>
        <taxon>Anomopoda</taxon>
        <taxon>Daphniidae</taxon>
        <taxon>Daphnia</taxon>
        <taxon>Daphnia similis group</taxon>
    </lineage>
</organism>
<dbReference type="InterPro" id="IPR008942">
    <property type="entry name" value="ENTH_VHS"/>
</dbReference>
<protein>
    <recommendedName>
        <fullName evidence="13">Signal transducing adapter molecule 1</fullName>
    </recommendedName>
</protein>
<dbReference type="CDD" id="cd21388">
    <property type="entry name" value="GAT_STAM"/>
    <property type="match status" value="1"/>
</dbReference>
<dbReference type="PROSITE" id="PS50330">
    <property type="entry name" value="UIM"/>
    <property type="match status" value="1"/>
</dbReference>
<dbReference type="PRINTS" id="PR00452">
    <property type="entry name" value="SH3DOMAIN"/>
</dbReference>